<evidence type="ECO:0000313" key="2">
    <source>
        <dbReference type="EMBL" id="KAG9396780.1"/>
    </source>
</evidence>
<dbReference type="EMBL" id="JAHDYR010000005">
    <property type="protein sequence ID" value="KAG9396780.1"/>
    <property type="molecule type" value="Genomic_DNA"/>
</dbReference>
<dbReference type="AlphaFoldDB" id="A0A8J6B233"/>
<feature type="region of interest" description="Disordered" evidence="1">
    <location>
        <begin position="1"/>
        <end position="22"/>
    </location>
</feature>
<accession>A0A8J6B233</accession>
<proteinExistence type="predicted"/>
<organism evidence="2 3">
    <name type="scientific">Carpediemonas membranifera</name>
    <dbReference type="NCBI Taxonomy" id="201153"/>
    <lineage>
        <taxon>Eukaryota</taxon>
        <taxon>Metamonada</taxon>
        <taxon>Carpediemonas-like organisms</taxon>
        <taxon>Carpediemonas</taxon>
    </lineage>
</organism>
<reference evidence="2" key="1">
    <citation type="submission" date="2021-05" db="EMBL/GenBank/DDBJ databases">
        <title>A free-living protist that lacks canonical eukaryotic 1 DNA replication and segregation systems.</title>
        <authorList>
            <person name="Salas-Leiva D.E."/>
            <person name="Tromer E.C."/>
            <person name="Curtis B.A."/>
            <person name="Jerlstrom-Hultqvist J."/>
            <person name="Kolisko M."/>
            <person name="Yi Z."/>
            <person name="Salas-Leiva J.S."/>
            <person name="Gallot-Lavallee L."/>
            <person name="Kops G.J.P.L."/>
            <person name="Archibald J.M."/>
            <person name="Simpson A.G.B."/>
            <person name="Roger A.J."/>
        </authorList>
    </citation>
    <scope>NUCLEOTIDE SEQUENCE</scope>
    <source>
        <strain evidence="2">BICM</strain>
    </source>
</reference>
<protein>
    <submittedName>
        <fullName evidence="2">Uncharacterized protein</fullName>
    </submittedName>
</protein>
<sequence length="238" mass="27882">MSVEERLEALEKSNKEQEEENATLRAELDYLREAREELDDPPHSEVILKEFKAWNHFSTEVKREIMALDEEATTGDVLELVKSKIDFRLRYLKTLVVDLTQKRVRAFKREVRVFKTRHPDFKIALLLCDSLQKEIEIHYGLKRAEDLSEEQVFDFLTKESMPKSLSTLKTQLKQLQCSTTAISKLPLTTCVREFIADFMELAELAETVALNDDATRAMIPLYGLKSAEEAFYRRRRYR</sequence>
<gene>
    <name evidence="2" type="ORF">J8273_1821</name>
</gene>
<feature type="compositionally biased region" description="Basic and acidic residues" evidence="1">
    <location>
        <begin position="1"/>
        <end position="16"/>
    </location>
</feature>
<keyword evidence="3" id="KW-1185">Reference proteome</keyword>
<dbReference type="Proteomes" id="UP000717585">
    <property type="component" value="Unassembled WGS sequence"/>
</dbReference>
<evidence type="ECO:0000313" key="3">
    <source>
        <dbReference type="Proteomes" id="UP000717585"/>
    </source>
</evidence>
<name>A0A8J6B233_9EUKA</name>
<comment type="caution">
    <text evidence="2">The sequence shown here is derived from an EMBL/GenBank/DDBJ whole genome shotgun (WGS) entry which is preliminary data.</text>
</comment>
<evidence type="ECO:0000256" key="1">
    <source>
        <dbReference type="SAM" id="MobiDB-lite"/>
    </source>
</evidence>